<evidence type="ECO:0000256" key="7">
    <source>
        <dbReference type="ARBA" id="ARBA00022801"/>
    </source>
</evidence>
<dbReference type="GO" id="GO:0005634">
    <property type="term" value="C:nucleus"/>
    <property type="evidence" value="ECO:0007669"/>
    <property type="project" value="TreeGrafter"/>
</dbReference>
<keyword evidence="7" id="KW-0378">Hydrolase</keyword>
<dbReference type="InterPro" id="IPR040757">
    <property type="entry name" value="Regnase_1/ZC3H12_C"/>
</dbReference>
<keyword evidence="4 10" id="KW-0479">Metal-binding</keyword>
<feature type="region of interest" description="Disordered" evidence="11">
    <location>
        <begin position="553"/>
        <end position="582"/>
    </location>
</feature>
<evidence type="ECO:0000313" key="13">
    <source>
        <dbReference type="Ensembl" id="ENSGMOP00000052102.1"/>
    </source>
</evidence>
<reference evidence="13" key="1">
    <citation type="submission" date="2025-08" db="UniProtKB">
        <authorList>
            <consortium name="Ensembl"/>
        </authorList>
    </citation>
    <scope>IDENTIFICATION</scope>
</reference>
<evidence type="ECO:0000256" key="11">
    <source>
        <dbReference type="SAM" id="MobiDB-lite"/>
    </source>
</evidence>
<protein>
    <submittedName>
        <fullName evidence="13">Zinc finger CCCH-type containing 12Ab</fullName>
    </submittedName>
</protein>
<sequence length="628" mass="69206">MQRGSPACSPANSLLVNGENQIDFFRKLGYSAAQVRAVMNKFGADTDRVLGELVRTGASPEAHEEETALTRTSSPSSSSCVSEPGTRRGSSRDPEGPEFQEEGVESLAEALRPIVIDGSNVAMSHGNKEVFSCLGIQLAVNFFLERGHSDIIVFVPSWRKEPSRPDVPISDQHILRDLEKKKIVVFTPSRRVAGKRVVCYDDRFIVKLAHQSTGIVVSNDTYRDLQGENPEWRRFIEQSLLMYFFVNDKFIVPDDPLGRHGPTLDNFLRKVPKMAKKHPCPYGRKCTYGIKCKFLHPDRGPQSNLALADELRERAKSPSSHHRPGSLSSGGSLASGSSQCLSLEEEMAQKLSLHHQPSSASRKGPVSENVVVNGGAPSGRRQPARKEKACPPPPGDREPLRSTGSQVQLDSGLGSIENQSTDVSWEHGGWRYGEGYGLSHPVLSQEPLYYPANMRPCSCCSHPPPSQANPATPHHHPHHHQPHRPFQNHSTGPPAGAHTPDPMAYGPPRYLGYGGTPYPRSMHAHSQSTDLQNRMAFQPAEADYWSDPYSPAGPYTLPGERPAPWGYHQPPAPPSPPGGGRETVRKKLLAIFNSRLVDQAMEMYPHVLDPQVLVAEIIMLQGQDRARR</sequence>
<dbReference type="Pfam" id="PF18039">
    <property type="entry name" value="UBA_6"/>
    <property type="match status" value="1"/>
</dbReference>
<evidence type="ECO:0000256" key="10">
    <source>
        <dbReference type="PROSITE-ProRule" id="PRU00723"/>
    </source>
</evidence>
<dbReference type="Proteomes" id="UP000694546">
    <property type="component" value="Chromosome 22"/>
</dbReference>
<dbReference type="GO" id="GO:0003730">
    <property type="term" value="F:mRNA 3'-UTR binding"/>
    <property type="evidence" value="ECO:0007669"/>
    <property type="project" value="Ensembl"/>
</dbReference>
<dbReference type="GO" id="GO:0061158">
    <property type="term" value="P:3'-UTR-mediated mRNA destabilization"/>
    <property type="evidence" value="ECO:0007669"/>
    <property type="project" value="TreeGrafter"/>
</dbReference>
<evidence type="ECO:0000259" key="12">
    <source>
        <dbReference type="PROSITE" id="PS50103"/>
    </source>
</evidence>
<feature type="region of interest" description="Disordered" evidence="11">
    <location>
        <begin position="56"/>
        <end position="103"/>
    </location>
</feature>
<dbReference type="Gene3D" id="3.40.50.11980">
    <property type="match status" value="1"/>
</dbReference>
<dbReference type="GO" id="GO:0008270">
    <property type="term" value="F:zinc ion binding"/>
    <property type="evidence" value="ECO:0007669"/>
    <property type="project" value="UniProtKB-KW"/>
</dbReference>
<dbReference type="OMA" id="TNFQRSQ"/>
<keyword evidence="3" id="KW-0540">Nuclease</keyword>
<comment type="similarity">
    <text evidence="2">Belongs to the ZC3H12 family.</text>
</comment>
<dbReference type="Pfam" id="PF11977">
    <property type="entry name" value="RNase_Zc3h12a"/>
    <property type="match status" value="1"/>
</dbReference>
<keyword evidence="14" id="KW-1185">Reference proteome</keyword>
<dbReference type="FunFam" id="3.40.50.11980:FF:000001">
    <property type="entry name" value="ZC3H12A isoform 1"/>
    <property type="match status" value="1"/>
</dbReference>
<organism evidence="13 14">
    <name type="scientific">Gadus morhua</name>
    <name type="common">Atlantic cod</name>
    <dbReference type="NCBI Taxonomy" id="8049"/>
    <lineage>
        <taxon>Eukaryota</taxon>
        <taxon>Metazoa</taxon>
        <taxon>Chordata</taxon>
        <taxon>Craniata</taxon>
        <taxon>Vertebrata</taxon>
        <taxon>Euteleostomi</taxon>
        <taxon>Actinopterygii</taxon>
        <taxon>Neopterygii</taxon>
        <taxon>Teleostei</taxon>
        <taxon>Neoteleostei</taxon>
        <taxon>Acanthomorphata</taxon>
        <taxon>Zeiogadaria</taxon>
        <taxon>Gadariae</taxon>
        <taxon>Gadiformes</taxon>
        <taxon>Gadoidei</taxon>
        <taxon>Gadidae</taxon>
        <taxon>Gadus</taxon>
    </lineage>
</organism>
<dbReference type="PANTHER" id="PTHR12876:SF10">
    <property type="entry name" value="ENDORIBONUCLEASE ZC3H12A"/>
    <property type="match status" value="1"/>
</dbReference>
<dbReference type="AlphaFoldDB" id="A0A8C5BWH3"/>
<reference evidence="13" key="2">
    <citation type="submission" date="2025-09" db="UniProtKB">
        <authorList>
            <consortium name="Ensembl"/>
        </authorList>
    </citation>
    <scope>IDENTIFICATION</scope>
</reference>
<dbReference type="GO" id="GO:0016787">
    <property type="term" value="F:hydrolase activity"/>
    <property type="evidence" value="ECO:0007669"/>
    <property type="project" value="UniProtKB-KW"/>
</dbReference>
<name>A0A8C5BWH3_GADMO</name>
<dbReference type="Pfam" id="PF18561">
    <property type="entry name" value="Regnase_1_C"/>
    <property type="match status" value="1"/>
</dbReference>
<evidence type="ECO:0000313" key="14">
    <source>
        <dbReference type="Proteomes" id="UP000694546"/>
    </source>
</evidence>
<evidence type="ECO:0000256" key="9">
    <source>
        <dbReference type="ARBA" id="ARBA00022842"/>
    </source>
</evidence>
<dbReference type="InterPro" id="IPR051101">
    <property type="entry name" value="ZC3H12/N4BP1_RNase_Reg"/>
</dbReference>
<proteinExistence type="inferred from homology"/>
<feature type="domain" description="C3H1-type" evidence="12">
    <location>
        <begin position="274"/>
        <end position="299"/>
    </location>
</feature>
<evidence type="ECO:0000256" key="6">
    <source>
        <dbReference type="ARBA" id="ARBA00022771"/>
    </source>
</evidence>
<dbReference type="GeneTree" id="ENSGT00940000155107"/>
<feature type="region of interest" description="Disordered" evidence="11">
    <location>
        <begin position="464"/>
        <end position="511"/>
    </location>
</feature>
<dbReference type="GO" id="GO:0004521">
    <property type="term" value="F:RNA endonuclease activity"/>
    <property type="evidence" value="ECO:0007669"/>
    <property type="project" value="TreeGrafter"/>
</dbReference>
<dbReference type="PROSITE" id="PS50103">
    <property type="entry name" value="ZF_C3H1"/>
    <property type="match status" value="1"/>
</dbReference>
<dbReference type="Ensembl" id="ENSGMOT00000050117.1">
    <property type="protein sequence ID" value="ENSGMOP00000052102.1"/>
    <property type="gene ID" value="ENSGMOG00000030776.1"/>
</dbReference>
<comment type="cofactor">
    <cofactor evidence="1">
        <name>Mg(2+)</name>
        <dbReference type="ChEBI" id="CHEBI:18420"/>
    </cofactor>
</comment>
<dbReference type="InterPro" id="IPR040546">
    <property type="entry name" value="Rege-1_UBA-like"/>
</dbReference>
<feature type="compositionally biased region" description="Low complexity" evidence="11">
    <location>
        <begin position="73"/>
        <end position="82"/>
    </location>
</feature>
<dbReference type="GO" id="GO:0036464">
    <property type="term" value="C:cytoplasmic ribonucleoprotein granule"/>
    <property type="evidence" value="ECO:0007669"/>
    <property type="project" value="TreeGrafter"/>
</dbReference>
<evidence type="ECO:0000256" key="3">
    <source>
        <dbReference type="ARBA" id="ARBA00022722"/>
    </source>
</evidence>
<dbReference type="PANTHER" id="PTHR12876">
    <property type="entry name" value="N4BP1-RELATED"/>
    <property type="match status" value="1"/>
</dbReference>
<keyword evidence="5" id="KW-0255">Endonuclease</keyword>
<feature type="compositionally biased region" description="Basic residues" evidence="11">
    <location>
        <begin position="473"/>
        <end position="483"/>
    </location>
</feature>
<dbReference type="CDD" id="cd18729">
    <property type="entry name" value="PIN_Zc3h12-like"/>
    <property type="match status" value="1"/>
</dbReference>
<dbReference type="InterPro" id="IPR021869">
    <property type="entry name" value="RNase_Zc3h12_NYN"/>
</dbReference>
<evidence type="ECO:0000256" key="5">
    <source>
        <dbReference type="ARBA" id="ARBA00022759"/>
    </source>
</evidence>
<evidence type="ECO:0000256" key="1">
    <source>
        <dbReference type="ARBA" id="ARBA00001946"/>
    </source>
</evidence>
<feature type="compositionally biased region" description="Low complexity" evidence="11">
    <location>
        <begin position="325"/>
        <end position="342"/>
    </location>
</feature>
<keyword evidence="8 10" id="KW-0862">Zinc</keyword>
<keyword evidence="6 10" id="KW-0863">Zinc-finger</keyword>
<keyword evidence="9" id="KW-0460">Magnesium</keyword>
<dbReference type="InterPro" id="IPR000571">
    <property type="entry name" value="Znf_CCCH"/>
</dbReference>
<evidence type="ECO:0000256" key="4">
    <source>
        <dbReference type="ARBA" id="ARBA00022723"/>
    </source>
</evidence>
<feature type="zinc finger region" description="C3H1-type" evidence="10">
    <location>
        <begin position="274"/>
        <end position="299"/>
    </location>
</feature>
<evidence type="ECO:0000256" key="2">
    <source>
        <dbReference type="ARBA" id="ARBA00010922"/>
    </source>
</evidence>
<accession>A0A8C5BWH3</accession>
<evidence type="ECO:0000256" key="8">
    <source>
        <dbReference type="ARBA" id="ARBA00022833"/>
    </source>
</evidence>
<feature type="compositionally biased region" description="Basic and acidic residues" evidence="11">
    <location>
        <begin position="384"/>
        <end position="400"/>
    </location>
</feature>
<feature type="region of interest" description="Disordered" evidence="11">
    <location>
        <begin position="312"/>
        <end position="419"/>
    </location>
</feature>